<dbReference type="AlphaFoldDB" id="A0A1F8F6X9"/>
<dbReference type="Gene3D" id="3.30.930.10">
    <property type="entry name" value="Bira Bifunctional Protein, Domain 2"/>
    <property type="match status" value="1"/>
</dbReference>
<keyword evidence="10" id="KW-0472">Membrane</keyword>
<keyword evidence="5" id="KW-0067">ATP-binding</keyword>
<dbReference type="Gene3D" id="3.40.50.800">
    <property type="entry name" value="Anticodon-binding domain"/>
    <property type="match status" value="1"/>
</dbReference>
<dbReference type="PROSITE" id="PS50862">
    <property type="entry name" value="AA_TRNA_LIGASE_II"/>
    <property type="match status" value="1"/>
</dbReference>
<dbReference type="InterPro" id="IPR044140">
    <property type="entry name" value="ProRS_anticodon_short"/>
</dbReference>
<evidence type="ECO:0000313" key="12">
    <source>
        <dbReference type="EMBL" id="OGN08911.1"/>
    </source>
</evidence>
<evidence type="ECO:0000256" key="7">
    <source>
        <dbReference type="ARBA" id="ARBA00023146"/>
    </source>
</evidence>
<dbReference type="CDD" id="cd00861">
    <property type="entry name" value="ProRS_anticodon_short"/>
    <property type="match status" value="1"/>
</dbReference>
<evidence type="ECO:0000256" key="10">
    <source>
        <dbReference type="SAM" id="Phobius"/>
    </source>
</evidence>
<reference evidence="12 13" key="1">
    <citation type="journal article" date="2016" name="Nat. Commun.">
        <title>Thousands of microbial genomes shed light on interconnected biogeochemical processes in an aquifer system.</title>
        <authorList>
            <person name="Anantharaman K."/>
            <person name="Brown C.T."/>
            <person name="Hug L.A."/>
            <person name="Sharon I."/>
            <person name="Castelle C.J."/>
            <person name="Probst A.J."/>
            <person name="Thomas B.C."/>
            <person name="Singh A."/>
            <person name="Wilkins M.J."/>
            <person name="Karaoz U."/>
            <person name="Brodie E.L."/>
            <person name="Williams K.H."/>
            <person name="Hubbard S.S."/>
            <person name="Banfield J.F."/>
        </authorList>
    </citation>
    <scope>NUCLEOTIDE SEQUENCE [LARGE SCALE GENOMIC DNA]</scope>
</reference>
<dbReference type="GO" id="GO:0005524">
    <property type="term" value="F:ATP binding"/>
    <property type="evidence" value="ECO:0007669"/>
    <property type="project" value="UniProtKB-KW"/>
</dbReference>
<name>A0A1F8F6X9_9BACT</name>
<evidence type="ECO:0000256" key="1">
    <source>
        <dbReference type="ARBA" id="ARBA00012831"/>
    </source>
</evidence>
<keyword evidence="10" id="KW-0812">Transmembrane</keyword>
<keyword evidence="7" id="KW-0030">Aminoacyl-tRNA synthetase</keyword>
<evidence type="ECO:0000313" key="13">
    <source>
        <dbReference type="Proteomes" id="UP000177167"/>
    </source>
</evidence>
<keyword evidence="4" id="KW-0547">Nucleotide-binding</keyword>
<dbReference type="PANTHER" id="PTHR42753">
    <property type="entry name" value="MITOCHONDRIAL RIBOSOME PROTEIN L39/PROLYL-TRNA LIGASE FAMILY MEMBER"/>
    <property type="match status" value="1"/>
</dbReference>
<dbReference type="InterPro" id="IPR002314">
    <property type="entry name" value="aa-tRNA-synt_IIb"/>
</dbReference>
<dbReference type="InterPro" id="IPR045864">
    <property type="entry name" value="aa-tRNA-synth_II/BPL/LPL"/>
</dbReference>
<dbReference type="GO" id="GO:0006433">
    <property type="term" value="P:prolyl-tRNA aminoacylation"/>
    <property type="evidence" value="ECO:0007669"/>
    <property type="project" value="InterPro"/>
</dbReference>
<dbReference type="PRINTS" id="PR01046">
    <property type="entry name" value="TRNASYNTHPRO"/>
</dbReference>
<organism evidence="12 13">
    <name type="scientific">Candidatus Yanofskybacteria bacterium RIFCSPHIGHO2_02_FULL_41_11</name>
    <dbReference type="NCBI Taxonomy" id="1802675"/>
    <lineage>
        <taxon>Bacteria</taxon>
        <taxon>Candidatus Yanofskyibacteriota</taxon>
    </lineage>
</organism>
<evidence type="ECO:0000256" key="8">
    <source>
        <dbReference type="ARBA" id="ARBA00029731"/>
    </source>
</evidence>
<feature type="transmembrane region" description="Helical" evidence="10">
    <location>
        <begin position="21"/>
        <end position="43"/>
    </location>
</feature>
<evidence type="ECO:0000256" key="6">
    <source>
        <dbReference type="ARBA" id="ARBA00022917"/>
    </source>
</evidence>
<dbReference type="InterPro" id="IPR002316">
    <property type="entry name" value="Pro-tRNA-ligase_IIa"/>
</dbReference>
<dbReference type="EMBL" id="MGJP01000050">
    <property type="protein sequence ID" value="OGN08911.1"/>
    <property type="molecule type" value="Genomic_DNA"/>
</dbReference>
<evidence type="ECO:0000256" key="5">
    <source>
        <dbReference type="ARBA" id="ARBA00022840"/>
    </source>
</evidence>
<evidence type="ECO:0000256" key="2">
    <source>
        <dbReference type="ARBA" id="ARBA00019110"/>
    </source>
</evidence>
<keyword evidence="6" id="KW-0648">Protein biosynthesis</keyword>
<comment type="catalytic activity">
    <reaction evidence="9">
        <text>tRNA(Pro) + L-proline + ATP = L-prolyl-tRNA(Pro) + AMP + diphosphate</text>
        <dbReference type="Rhea" id="RHEA:14305"/>
        <dbReference type="Rhea" id="RHEA-COMP:9700"/>
        <dbReference type="Rhea" id="RHEA-COMP:9702"/>
        <dbReference type="ChEBI" id="CHEBI:30616"/>
        <dbReference type="ChEBI" id="CHEBI:33019"/>
        <dbReference type="ChEBI" id="CHEBI:60039"/>
        <dbReference type="ChEBI" id="CHEBI:78442"/>
        <dbReference type="ChEBI" id="CHEBI:78532"/>
        <dbReference type="ChEBI" id="CHEBI:456215"/>
        <dbReference type="EC" id="6.1.1.15"/>
    </reaction>
</comment>
<sequence length="420" mass="47505">MRQSQLFTKTRREAPKDARALNHILLVRGGFISQLSSGIYSFLPLGWRVMEKIIKIIKEEMNAIGGQELFMPALVEKKYMEPTGRWDLDVGYFAKTKTEEEANFVLGWSHEEVLTFIASEYISSYEDLPFSAYQIQTKFRHEARAKSGLLRGREFMMKDLYSFHANEKDLGVYYDKVKEAYFKIFKRCGLKAIYTLAGGGVFTDKFTHEFQVLSEVGEDTIFLCLKCGYAENSEISKLKNADVCPKCGGNIAEKKAIEVGNIFNNGTRYSDNLGLSFVDERGVKNSVWMAAYGIGISRLMATIVEVSNDGQGIIWPGSVSPYRVQLIELDNQQPTTNNQLQVKEITEKIYDDLTRGGIEVLYDDRSDKTAGGKFADADLIGCPIRVVVSNKTLEKNSVELKKRNEKEAKLVPLKDFENLI</sequence>
<evidence type="ECO:0000256" key="4">
    <source>
        <dbReference type="ARBA" id="ARBA00022741"/>
    </source>
</evidence>
<dbReference type="SUPFAM" id="SSF55681">
    <property type="entry name" value="Class II aaRS and biotin synthetases"/>
    <property type="match status" value="1"/>
</dbReference>
<dbReference type="EC" id="6.1.1.15" evidence="1"/>
<dbReference type="Proteomes" id="UP000177167">
    <property type="component" value="Unassembled WGS sequence"/>
</dbReference>
<dbReference type="GO" id="GO:0005829">
    <property type="term" value="C:cytosol"/>
    <property type="evidence" value="ECO:0007669"/>
    <property type="project" value="TreeGrafter"/>
</dbReference>
<evidence type="ECO:0000256" key="3">
    <source>
        <dbReference type="ARBA" id="ARBA00022598"/>
    </source>
</evidence>
<dbReference type="InterPro" id="IPR006195">
    <property type="entry name" value="aa-tRNA-synth_II"/>
</dbReference>
<dbReference type="PANTHER" id="PTHR42753:SF2">
    <property type="entry name" value="PROLINE--TRNA LIGASE"/>
    <property type="match status" value="1"/>
</dbReference>
<feature type="domain" description="Aminoacyl-transfer RNA synthetases class-II family profile" evidence="11">
    <location>
        <begin position="38"/>
        <end position="316"/>
    </location>
</feature>
<dbReference type="Pfam" id="PF00587">
    <property type="entry name" value="tRNA-synt_2b"/>
    <property type="match status" value="1"/>
</dbReference>
<keyword evidence="3" id="KW-0436">Ligase</keyword>
<dbReference type="GO" id="GO:0004827">
    <property type="term" value="F:proline-tRNA ligase activity"/>
    <property type="evidence" value="ECO:0007669"/>
    <property type="project" value="UniProtKB-EC"/>
</dbReference>
<comment type="caution">
    <text evidence="12">The sequence shown here is derived from an EMBL/GenBank/DDBJ whole genome shotgun (WGS) entry which is preliminary data.</text>
</comment>
<proteinExistence type="predicted"/>
<dbReference type="Pfam" id="PF03129">
    <property type="entry name" value="HGTP_anticodon"/>
    <property type="match status" value="1"/>
</dbReference>
<dbReference type="InterPro" id="IPR050062">
    <property type="entry name" value="Pro-tRNA_synthetase"/>
</dbReference>
<evidence type="ECO:0000256" key="9">
    <source>
        <dbReference type="ARBA" id="ARBA00047671"/>
    </source>
</evidence>
<protein>
    <recommendedName>
        <fullName evidence="2">Proline--tRNA ligase</fullName>
        <ecNumber evidence="1">6.1.1.15</ecNumber>
    </recommendedName>
    <alternativeName>
        <fullName evidence="8">Prolyl-tRNA synthetase</fullName>
    </alternativeName>
</protein>
<dbReference type="InterPro" id="IPR036621">
    <property type="entry name" value="Anticodon-bd_dom_sf"/>
</dbReference>
<accession>A0A1F8F6X9</accession>
<dbReference type="InterPro" id="IPR004154">
    <property type="entry name" value="Anticodon-bd"/>
</dbReference>
<dbReference type="SUPFAM" id="SSF52954">
    <property type="entry name" value="Class II aaRS ABD-related"/>
    <property type="match status" value="1"/>
</dbReference>
<gene>
    <name evidence="12" type="ORF">A3J46_02525</name>
</gene>
<evidence type="ECO:0000259" key="11">
    <source>
        <dbReference type="PROSITE" id="PS50862"/>
    </source>
</evidence>
<keyword evidence="10" id="KW-1133">Transmembrane helix</keyword>